<keyword evidence="3" id="KW-1185">Reference proteome</keyword>
<dbReference type="AlphaFoldDB" id="A0A8S4AZR5"/>
<accession>A0A8S4AZR5</accession>
<comment type="caution">
    <text evidence="2">The sequence shown here is derived from an EMBL/GenBank/DDBJ whole genome shotgun (WGS) entry which is preliminary data.</text>
</comment>
<organism evidence="2 3">
    <name type="scientific">Menidia menidia</name>
    <name type="common">Atlantic silverside</name>
    <dbReference type="NCBI Taxonomy" id="238744"/>
    <lineage>
        <taxon>Eukaryota</taxon>
        <taxon>Metazoa</taxon>
        <taxon>Chordata</taxon>
        <taxon>Craniata</taxon>
        <taxon>Vertebrata</taxon>
        <taxon>Euteleostomi</taxon>
        <taxon>Actinopterygii</taxon>
        <taxon>Neopterygii</taxon>
        <taxon>Teleostei</taxon>
        <taxon>Neoteleostei</taxon>
        <taxon>Acanthomorphata</taxon>
        <taxon>Ovalentaria</taxon>
        <taxon>Atherinomorphae</taxon>
        <taxon>Atheriniformes</taxon>
        <taxon>Atherinopsidae</taxon>
        <taxon>Menidiinae</taxon>
        <taxon>Menidia</taxon>
    </lineage>
</organism>
<feature type="region of interest" description="Disordered" evidence="1">
    <location>
        <begin position="225"/>
        <end position="244"/>
    </location>
</feature>
<protein>
    <submittedName>
        <fullName evidence="2">(Atlantic silverside) hypothetical protein</fullName>
    </submittedName>
</protein>
<feature type="compositionally biased region" description="Polar residues" evidence="1">
    <location>
        <begin position="177"/>
        <end position="191"/>
    </location>
</feature>
<feature type="region of interest" description="Disordered" evidence="1">
    <location>
        <begin position="172"/>
        <end position="191"/>
    </location>
</feature>
<evidence type="ECO:0000256" key="1">
    <source>
        <dbReference type="SAM" id="MobiDB-lite"/>
    </source>
</evidence>
<sequence>MAAGPFSGSLHQEFLVKTQQEKPATHTPEERAQFELEREAVQNQNLWRKLTATSAGSDVALACSALRRCFSSTAGKYLSLRRRANMSSFRPWRDFIRQRLTAAGEETFAAFEDKIVQFEEQISHQRRKLDAVLIPDVRVPRIDIPQQHDFKEEEALPDQQHLDPKLMSIKEEPEDPCTSQEGEPLSRSNKVFTRMKATTSGESQMDNEPDAQKSGRTKLCARGNAVGLNLSGSRRRSGSRARRARFVHAAGCQSGNFSTAGDAQRESEPPGLEHYLEEYSQKKADFH</sequence>
<dbReference type="EMBL" id="CAJRST010011113">
    <property type="protein sequence ID" value="CAG5926832.1"/>
    <property type="molecule type" value="Genomic_DNA"/>
</dbReference>
<name>A0A8S4AZR5_9TELE</name>
<dbReference type="Proteomes" id="UP000677803">
    <property type="component" value="Unassembled WGS sequence"/>
</dbReference>
<feature type="region of interest" description="Disordered" evidence="1">
    <location>
        <begin position="253"/>
        <end position="287"/>
    </location>
</feature>
<reference evidence="2" key="1">
    <citation type="submission" date="2021-05" db="EMBL/GenBank/DDBJ databases">
        <authorList>
            <person name="Tigano A."/>
        </authorList>
    </citation>
    <scope>NUCLEOTIDE SEQUENCE</scope>
</reference>
<evidence type="ECO:0000313" key="2">
    <source>
        <dbReference type="EMBL" id="CAG5926832.1"/>
    </source>
</evidence>
<feature type="region of interest" description="Disordered" evidence="1">
    <location>
        <begin position="197"/>
        <end position="219"/>
    </location>
</feature>
<feature type="compositionally biased region" description="Polar residues" evidence="1">
    <location>
        <begin position="197"/>
        <end position="206"/>
    </location>
</feature>
<evidence type="ECO:0000313" key="3">
    <source>
        <dbReference type="Proteomes" id="UP000677803"/>
    </source>
</evidence>
<feature type="compositionally biased region" description="Basic and acidic residues" evidence="1">
    <location>
        <begin position="274"/>
        <end position="287"/>
    </location>
</feature>
<gene>
    <name evidence="2" type="ORF">MMEN_LOCUS11074</name>
</gene>
<feature type="compositionally biased region" description="Basic residues" evidence="1">
    <location>
        <begin position="233"/>
        <end position="244"/>
    </location>
</feature>
<proteinExistence type="predicted"/>